<reference evidence="2" key="1">
    <citation type="submission" date="2017-06" db="EMBL/GenBank/DDBJ databases">
        <title>Capnocytophaga spp. assemblies.</title>
        <authorList>
            <person name="Gulvik C.A."/>
        </authorList>
    </citation>
    <scope>NUCLEOTIDE SEQUENCE [LARGE SCALE GENOMIC DNA]</scope>
    <source>
        <strain evidence="2">H1496</strain>
    </source>
</reference>
<dbReference type="GeneID" id="84808132"/>
<proteinExistence type="predicted"/>
<gene>
    <name evidence="1" type="ORF">CGC50_06115</name>
</gene>
<accession>A0A250FQW0</accession>
<dbReference type="KEGG" id="cgh:CGC50_06115"/>
<dbReference type="RefSeq" id="WP_095910112.1">
    <property type="nucleotide sequence ID" value="NZ_CP022386.1"/>
</dbReference>
<dbReference type="Proteomes" id="UP000217250">
    <property type="component" value="Chromosome"/>
</dbReference>
<evidence type="ECO:0000313" key="1">
    <source>
        <dbReference type="EMBL" id="ATA86775.1"/>
    </source>
</evidence>
<evidence type="ECO:0000313" key="2">
    <source>
        <dbReference type="Proteomes" id="UP000217250"/>
    </source>
</evidence>
<name>A0A250FQW0_9FLAO</name>
<protein>
    <submittedName>
        <fullName evidence="1">Uncharacterized protein</fullName>
    </submittedName>
</protein>
<organism evidence="1 2">
    <name type="scientific">Capnocytophaga gingivalis</name>
    <dbReference type="NCBI Taxonomy" id="1017"/>
    <lineage>
        <taxon>Bacteria</taxon>
        <taxon>Pseudomonadati</taxon>
        <taxon>Bacteroidota</taxon>
        <taxon>Flavobacteriia</taxon>
        <taxon>Flavobacteriales</taxon>
        <taxon>Flavobacteriaceae</taxon>
        <taxon>Capnocytophaga</taxon>
    </lineage>
</organism>
<dbReference type="AlphaFoldDB" id="A0A250FQW0"/>
<dbReference type="EMBL" id="CP022386">
    <property type="protein sequence ID" value="ATA86775.1"/>
    <property type="molecule type" value="Genomic_DNA"/>
</dbReference>
<sequence>MEKFSSPASIMIQFSDSFSQELDENTLEKLIFCLEQTQDLQYAVVISEKLEDKVPTIGRNLWIGHLTYFSNDLFSELSISVPGIKVIQTALGQLFSLGDTLDLSEETIKKARTLRDLLEKGVSIS</sequence>